<dbReference type="PROSITE" id="PS51462">
    <property type="entry name" value="NUDIX"/>
    <property type="match status" value="1"/>
</dbReference>
<dbReference type="GO" id="GO:0006753">
    <property type="term" value="P:nucleoside phosphate metabolic process"/>
    <property type="evidence" value="ECO:0007669"/>
    <property type="project" value="TreeGrafter"/>
</dbReference>
<name>A0A3M2JB89_9CELL</name>
<dbReference type="EMBL" id="RFFI01000048">
    <property type="protein sequence ID" value="RMI09476.1"/>
    <property type="molecule type" value="Genomic_DNA"/>
</dbReference>
<feature type="domain" description="Nudix hydrolase" evidence="3">
    <location>
        <begin position="40"/>
        <end position="168"/>
    </location>
</feature>
<dbReference type="GO" id="GO:0005829">
    <property type="term" value="C:cytosol"/>
    <property type="evidence" value="ECO:0007669"/>
    <property type="project" value="TreeGrafter"/>
</dbReference>
<dbReference type="CDD" id="cd24161">
    <property type="entry name" value="NUDIX_ADPRase_Ndx2"/>
    <property type="match status" value="1"/>
</dbReference>
<reference evidence="4 5" key="1">
    <citation type="submission" date="2018-10" db="EMBL/GenBank/DDBJ databases">
        <title>Isolation, diversity and antifungal activity of actinobacteria from wheat.</title>
        <authorList>
            <person name="Han C."/>
        </authorList>
    </citation>
    <scope>NUCLEOTIDE SEQUENCE [LARGE SCALE GENOMIC DNA]</scope>
    <source>
        <strain evidence="4 5">NEAU-YY56</strain>
    </source>
</reference>
<accession>A0A3M2JB89</accession>
<comment type="caution">
    <text evidence="4">The sequence shown here is derived from an EMBL/GenBank/DDBJ whole genome shotgun (WGS) entry which is preliminary data.</text>
</comment>
<dbReference type="Gene3D" id="3.90.79.10">
    <property type="entry name" value="Nucleoside Triphosphate Pyrophosphohydrolase"/>
    <property type="match status" value="1"/>
</dbReference>
<evidence type="ECO:0000313" key="4">
    <source>
        <dbReference type="EMBL" id="RMI09476.1"/>
    </source>
</evidence>
<dbReference type="Pfam" id="PF00293">
    <property type="entry name" value="NUDIX"/>
    <property type="match status" value="1"/>
</dbReference>
<organism evidence="4 5">
    <name type="scientific">Cellulomonas triticagri</name>
    <dbReference type="NCBI Taxonomy" id="2483352"/>
    <lineage>
        <taxon>Bacteria</taxon>
        <taxon>Bacillati</taxon>
        <taxon>Actinomycetota</taxon>
        <taxon>Actinomycetes</taxon>
        <taxon>Micrococcales</taxon>
        <taxon>Cellulomonadaceae</taxon>
        <taxon>Cellulomonas</taxon>
    </lineage>
</organism>
<evidence type="ECO:0000256" key="2">
    <source>
        <dbReference type="ARBA" id="ARBA00022801"/>
    </source>
</evidence>
<keyword evidence="2 4" id="KW-0378">Hydrolase</keyword>
<evidence type="ECO:0000313" key="5">
    <source>
        <dbReference type="Proteomes" id="UP000269289"/>
    </source>
</evidence>
<dbReference type="OrthoDB" id="177518at2"/>
<gene>
    <name evidence="4" type="ORF">EBM89_10220</name>
</gene>
<protein>
    <submittedName>
        <fullName evidence="4">NUDIX hydrolase</fullName>
    </submittedName>
</protein>
<dbReference type="SUPFAM" id="SSF55811">
    <property type="entry name" value="Nudix"/>
    <property type="match status" value="1"/>
</dbReference>
<evidence type="ECO:0000256" key="1">
    <source>
        <dbReference type="ARBA" id="ARBA00001946"/>
    </source>
</evidence>
<dbReference type="AlphaFoldDB" id="A0A3M2JB89"/>
<sequence length="180" mass="19317">MSAWQTRTSRTVYANAWIEVREDAVTRPDGGEGVYGVVRLRHPAVFVVPVTDDDEVVLVEVDRYPTGRRSLEVPAGGSDGQDPVEAGRRELAEETGLVANTWQDLGEVHSLNGVCDAPGRVLLARGLRPGAATGQAEEGIVATHRLPWARVLDLVADGTITDNESIAALMRAAIALGRVR</sequence>
<comment type="cofactor">
    <cofactor evidence="1">
        <name>Mg(2+)</name>
        <dbReference type="ChEBI" id="CHEBI:18420"/>
    </cofactor>
</comment>
<keyword evidence="5" id="KW-1185">Reference proteome</keyword>
<dbReference type="InterPro" id="IPR015797">
    <property type="entry name" value="NUDIX_hydrolase-like_dom_sf"/>
</dbReference>
<dbReference type="GO" id="GO:0016787">
    <property type="term" value="F:hydrolase activity"/>
    <property type="evidence" value="ECO:0007669"/>
    <property type="project" value="UniProtKB-KW"/>
</dbReference>
<dbReference type="InterPro" id="IPR000086">
    <property type="entry name" value="NUDIX_hydrolase_dom"/>
</dbReference>
<dbReference type="Proteomes" id="UP000269289">
    <property type="component" value="Unassembled WGS sequence"/>
</dbReference>
<dbReference type="PANTHER" id="PTHR11839:SF18">
    <property type="entry name" value="NUDIX HYDROLASE DOMAIN-CONTAINING PROTEIN"/>
    <property type="match status" value="1"/>
</dbReference>
<dbReference type="GO" id="GO:0019693">
    <property type="term" value="P:ribose phosphate metabolic process"/>
    <property type="evidence" value="ECO:0007669"/>
    <property type="project" value="TreeGrafter"/>
</dbReference>
<proteinExistence type="predicted"/>
<dbReference type="RefSeq" id="WP_122149328.1">
    <property type="nucleotide sequence ID" value="NZ_RFFI01000048.1"/>
</dbReference>
<dbReference type="PANTHER" id="PTHR11839">
    <property type="entry name" value="UDP/ADP-SUGAR PYROPHOSPHATASE"/>
    <property type="match status" value="1"/>
</dbReference>
<evidence type="ECO:0000259" key="3">
    <source>
        <dbReference type="PROSITE" id="PS51462"/>
    </source>
</evidence>